<evidence type="ECO:0000313" key="1">
    <source>
        <dbReference type="EMBL" id="GKV48456.1"/>
    </source>
</evidence>
<comment type="caution">
    <text evidence="1">The sequence shown here is derived from an EMBL/GenBank/DDBJ whole genome shotgun (WGS) entry which is preliminary data.</text>
</comment>
<dbReference type="AlphaFoldDB" id="A0AAV5MEV8"/>
<dbReference type="Proteomes" id="UP001054252">
    <property type="component" value="Unassembled WGS sequence"/>
</dbReference>
<accession>A0AAV5MEV8</accession>
<reference evidence="1 2" key="1">
    <citation type="journal article" date="2021" name="Commun. Biol.">
        <title>The genome of Shorea leprosula (Dipterocarpaceae) highlights the ecological relevance of drought in aseasonal tropical rainforests.</title>
        <authorList>
            <person name="Ng K.K.S."/>
            <person name="Kobayashi M.J."/>
            <person name="Fawcett J.A."/>
            <person name="Hatakeyama M."/>
            <person name="Paape T."/>
            <person name="Ng C.H."/>
            <person name="Ang C.C."/>
            <person name="Tnah L.H."/>
            <person name="Lee C.T."/>
            <person name="Nishiyama T."/>
            <person name="Sese J."/>
            <person name="O'Brien M.J."/>
            <person name="Copetti D."/>
            <person name="Mohd Noor M.I."/>
            <person name="Ong R.C."/>
            <person name="Putra M."/>
            <person name="Sireger I.Z."/>
            <person name="Indrioko S."/>
            <person name="Kosugi Y."/>
            <person name="Izuno A."/>
            <person name="Isagi Y."/>
            <person name="Lee S.L."/>
            <person name="Shimizu K.K."/>
        </authorList>
    </citation>
    <scope>NUCLEOTIDE SEQUENCE [LARGE SCALE GENOMIC DNA]</scope>
    <source>
        <strain evidence="1">214</strain>
    </source>
</reference>
<evidence type="ECO:0000313" key="2">
    <source>
        <dbReference type="Proteomes" id="UP001054252"/>
    </source>
</evidence>
<dbReference type="EMBL" id="BPVZ01000257">
    <property type="protein sequence ID" value="GKV48456.1"/>
    <property type="molecule type" value="Genomic_DNA"/>
</dbReference>
<protein>
    <submittedName>
        <fullName evidence="1">Uncharacterized protein</fullName>
    </submittedName>
</protein>
<sequence length="55" mass="6147">MVMEKTWSVTRPPDSALFLLLSRPLQLPKAPQVAGHNFLEETENPGSALFFHPCP</sequence>
<keyword evidence="2" id="KW-1185">Reference proteome</keyword>
<gene>
    <name evidence="1" type="ORF">SLEP1_g55269</name>
</gene>
<name>A0AAV5MEV8_9ROSI</name>
<organism evidence="1 2">
    <name type="scientific">Rubroshorea leprosula</name>
    <dbReference type="NCBI Taxonomy" id="152421"/>
    <lineage>
        <taxon>Eukaryota</taxon>
        <taxon>Viridiplantae</taxon>
        <taxon>Streptophyta</taxon>
        <taxon>Embryophyta</taxon>
        <taxon>Tracheophyta</taxon>
        <taxon>Spermatophyta</taxon>
        <taxon>Magnoliopsida</taxon>
        <taxon>eudicotyledons</taxon>
        <taxon>Gunneridae</taxon>
        <taxon>Pentapetalae</taxon>
        <taxon>rosids</taxon>
        <taxon>malvids</taxon>
        <taxon>Malvales</taxon>
        <taxon>Dipterocarpaceae</taxon>
        <taxon>Rubroshorea</taxon>
    </lineage>
</organism>
<proteinExistence type="predicted"/>